<dbReference type="RefSeq" id="WP_340358455.1">
    <property type="nucleotide sequence ID" value="NZ_JBBKZU010000008.1"/>
</dbReference>
<comment type="caution">
    <text evidence="1">The sequence shown here is derived from an EMBL/GenBank/DDBJ whole genome shotgun (WGS) entry which is preliminary data.</text>
</comment>
<organism evidence="1 2">
    <name type="scientific">Variovorax ureilyticus</name>
    <dbReference type="NCBI Taxonomy" id="1836198"/>
    <lineage>
        <taxon>Bacteria</taxon>
        <taxon>Pseudomonadati</taxon>
        <taxon>Pseudomonadota</taxon>
        <taxon>Betaproteobacteria</taxon>
        <taxon>Burkholderiales</taxon>
        <taxon>Comamonadaceae</taxon>
        <taxon>Variovorax</taxon>
    </lineage>
</organism>
<sequence>MTEKLDDLKTWTHQIDDVMHEIVREAAICDVKLLDPGVIEAVLQNNESVCGHDNPRAFKKLRDMLMLGFIMRDKVYEKLGPVETEELIGAIRDKLRQRMGSRLGGSSTAS</sequence>
<accession>A0ABU8VJ67</accession>
<evidence type="ECO:0000313" key="2">
    <source>
        <dbReference type="Proteomes" id="UP001365846"/>
    </source>
</evidence>
<name>A0ABU8VJ67_9BURK</name>
<gene>
    <name evidence="1" type="ORF">WKW77_19150</name>
</gene>
<evidence type="ECO:0000313" key="1">
    <source>
        <dbReference type="EMBL" id="MEJ8813212.1"/>
    </source>
</evidence>
<protein>
    <submittedName>
        <fullName evidence="1">Uncharacterized protein</fullName>
    </submittedName>
</protein>
<dbReference type="EMBL" id="JBBKZU010000008">
    <property type="protein sequence ID" value="MEJ8813212.1"/>
    <property type="molecule type" value="Genomic_DNA"/>
</dbReference>
<reference evidence="1 2" key="1">
    <citation type="submission" date="2024-03" db="EMBL/GenBank/DDBJ databases">
        <title>Novel species of the genus Variovorax.</title>
        <authorList>
            <person name="Liu Q."/>
            <person name="Xin Y.-H."/>
        </authorList>
    </citation>
    <scope>NUCLEOTIDE SEQUENCE [LARGE SCALE GENOMIC DNA]</scope>
    <source>
        <strain evidence="1 2">KACC 18899</strain>
    </source>
</reference>
<proteinExistence type="predicted"/>
<dbReference type="Proteomes" id="UP001365846">
    <property type="component" value="Unassembled WGS sequence"/>
</dbReference>
<keyword evidence="2" id="KW-1185">Reference proteome</keyword>